<dbReference type="EMBL" id="WHPF01000005">
    <property type="protein sequence ID" value="NNV55248.1"/>
    <property type="molecule type" value="Genomic_DNA"/>
</dbReference>
<organism evidence="1 2">
    <name type="scientific">Limnovirga soli</name>
    <dbReference type="NCBI Taxonomy" id="2656915"/>
    <lineage>
        <taxon>Bacteria</taxon>
        <taxon>Pseudomonadati</taxon>
        <taxon>Bacteroidota</taxon>
        <taxon>Chitinophagia</taxon>
        <taxon>Chitinophagales</taxon>
        <taxon>Chitinophagaceae</taxon>
        <taxon>Limnovirga</taxon>
    </lineage>
</organism>
<dbReference type="Proteomes" id="UP000598971">
    <property type="component" value="Unassembled WGS sequence"/>
</dbReference>
<name>A0A8J8JSX2_9BACT</name>
<dbReference type="AlphaFoldDB" id="A0A8J8JSX2"/>
<evidence type="ECO:0000313" key="2">
    <source>
        <dbReference type="Proteomes" id="UP000598971"/>
    </source>
</evidence>
<comment type="caution">
    <text evidence="1">The sequence shown here is derived from an EMBL/GenBank/DDBJ whole genome shotgun (WGS) entry which is preliminary data.</text>
</comment>
<protein>
    <submittedName>
        <fullName evidence="1">Uncharacterized protein</fullName>
    </submittedName>
</protein>
<accession>A0A8J8JSX2</accession>
<dbReference type="RefSeq" id="WP_171607182.1">
    <property type="nucleotide sequence ID" value="NZ_WHPF01000005.1"/>
</dbReference>
<gene>
    <name evidence="1" type="ORF">GD597_07250</name>
</gene>
<sequence>MTPKQIERIQKKIARIRQTLAAEKRRFGCYDDSRGLRYLSTQYFIQLGDYAGGLRYTRWFEKNFPDDCGFPAFLFEWTIILFKTGKTKAAEKKAFQTFCSNIWLFDKYFGKITIPFGKLEGSNKAIPAFIEDFPYSSEQVELADFSNWLIALLNTPDFILLSKKYIDIQIRLITERDLDTRYYLVHTATELEQTFKL</sequence>
<keyword evidence="2" id="KW-1185">Reference proteome</keyword>
<reference evidence="1" key="1">
    <citation type="submission" date="2019-10" db="EMBL/GenBank/DDBJ databases">
        <title>Draft genome sequence of Panacibacter sp. KCS-6.</title>
        <authorList>
            <person name="Yim K.J."/>
        </authorList>
    </citation>
    <scope>NUCLEOTIDE SEQUENCE</scope>
    <source>
        <strain evidence="1">KCS-6</strain>
    </source>
</reference>
<evidence type="ECO:0000313" key="1">
    <source>
        <dbReference type="EMBL" id="NNV55248.1"/>
    </source>
</evidence>
<proteinExistence type="predicted"/>